<proteinExistence type="predicted"/>
<feature type="transmembrane region" description="Helical" evidence="1">
    <location>
        <begin position="102"/>
        <end position="119"/>
    </location>
</feature>
<protein>
    <submittedName>
        <fullName evidence="2">Uncharacterized protein</fullName>
    </submittedName>
</protein>
<keyword evidence="1" id="KW-1133">Transmembrane helix</keyword>
<evidence type="ECO:0000313" key="3">
    <source>
        <dbReference type="Proteomes" id="UP000729733"/>
    </source>
</evidence>
<accession>A0A964FDI9</accession>
<comment type="caution">
    <text evidence="2">The sequence shown here is derived from an EMBL/GenBank/DDBJ whole genome shotgun (WGS) entry which is preliminary data.</text>
</comment>
<keyword evidence="1" id="KW-0812">Transmembrane</keyword>
<feature type="transmembrane region" description="Helical" evidence="1">
    <location>
        <begin position="228"/>
        <end position="244"/>
    </location>
</feature>
<dbReference type="EMBL" id="JADWDC010000002">
    <property type="protein sequence ID" value="MCC0175630.1"/>
    <property type="molecule type" value="Genomic_DNA"/>
</dbReference>
<organism evidence="2 3">
    <name type="scientific">Waterburya agarophytonicola KI4</name>
    <dbReference type="NCBI Taxonomy" id="2874699"/>
    <lineage>
        <taxon>Bacteria</taxon>
        <taxon>Bacillati</taxon>
        <taxon>Cyanobacteriota</taxon>
        <taxon>Cyanophyceae</taxon>
        <taxon>Pleurocapsales</taxon>
        <taxon>Hyellaceae</taxon>
        <taxon>Waterburya</taxon>
        <taxon>Waterburya agarophytonicola</taxon>
    </lineage>
</organism>
<feature type="transmembrane region" description="Helical" evidence="1">
    <location>
        <begin position="371"/>
        <end position="389"/>
    </location>
</feature>
<reference evidence="2" key="1">
    <citation type="journal article" date="2021" name="Antonie Van Leeuwenhoek">
        <title>Draft genome and description of Waterburya agarophytonicola gen. nov. sp. nov. (Pleurocapsales, Cyanobacteria): a seaweed symbiont.</title>
        <authorList>
            <person name="Bonthond G."/>
            <person name="Shalygin S."/>
            <person name="Bayer T."/>
            <person name="Weinberger F."/>
        </authorList>
    </citation>
    <scope>NUCLEOTIDE SEQUENCE</scope>
    <source>
        <strain evidence="2">KI4</strain>
    </source>
</reference>
<feature type="transmembrane region" description="Helical" evidence="1">
    <location>
        <begin position="409"/>
        <end position="427"/>
    </location>
</feature>
<evidence type="ECO:0000256" key="1">
    <source>
        <dbReference type="SAM" id="Phobius"/>
    </source>
</evidence>
<feature type="transmembrane region" description="Helical" evidence="1">
    <location>
        <begin position="21"/>
        <end position="42"/>
    </location>
</feature>
<name>A0A964FDI9_9CYAN</name>
<feature type="transmembrane region" description="Helical" evidence="1">
    <location>
        <begin position="152"/>
        <end position="169"/>
    </location>
</feature>
<dbReference type="RefSeq" id="WP_229638632.1">
    <property type="nucleotide sequence ID" value="NZ_JADWDC010000002.1"/>
</dbReference>
<dbReference type="AlphaFoldDB" id="A0A964FDI9"/>
<feature type="transmembrane region" description="Helical" evidence="1">
    <location>
        <begin position="126"/>
        <end position="146"/>
    </location>
</feature>
<sequence length="514" mass="58336">MLNSASKHKQLKQLKESKLGIEIILSFIAITLVIAIFFKAIIDLDNNYDPGWYHLPFAGRLGGILPREMFIGDEKWFEPRFDGFPLLAHFLQGIFWRITRRIQSTNLVSFFSVIGYLFFLRSYFKVPLYLSAIALFSIPLVLTHATTSFVDLFGNIGTSILVMMTYSFYKNRQLPNIKELAIAFVGAAIAANTKTQLQPLVFVILIVAGIRLGWLYFQQKPTVKLTKVIPIALVASIIIFATPVKNTVLYQNPLYPIKIQIGGIVLNHKLSPEAYEGGNRQINWVKSVLEINAPLFWTPDQWSGDIDRSRKGGFWGVYVVFNLLLLIGLALREAIVNNSSKNSTAREAKAALFTAIAMSIIPLNFPQSHELRYFMYWMICLVSLNLYLISLPKNKEFIGRWLQPKYVGLLYTIFLTIILIKVGKFYAKPSFITLDKHLAFGVKSEFVNQIKPNEQVCLLSKHIGEDTQTAPIAALKYAFLYSSYFHPELDYDYSIRAALNSEVCGDRTIIPSNL</sequence>
<evidence type="ECO:0000313" key="2">
    <source>
        <dbReference type="EMBL" id="MCC0175630.1"/>
    </source>
</evidence>
<feature type="transmembrane region" description="Helical" evidence="1">
    <location>
        <begin position="315"/>
        <end position="336"/>
    </location>
</feature>
<keyword evidence="1" id="KW-0472">Membrane</keyword>
<dbReference type="Proteomes" id="UP000729733">
    <property type="component" value="Unassembled WGS sequence"/>
</dbReference>
<feature type="transmembrane region" description="Helical" evidence="1">
    <location>
        <begin position="199"/>
        <end position="216"/>
    </location>
</feature>
<gene>
    <name evidence="2" type="ORF">I4641_01375</name>
</gene>
<feature type="transmembrane region" description="Helical" evidence="1">
    <location>
        <begin position="348"/>
        <end position="365"/>
    </location>
</feature>
<keyword evidence="3" id="KW-1185">Reference proteome</keyword>